<keyword evidence="4" id="KW-0597">Phosphoprotein</keyword>
<evidence type="ECO:0000256" key="3">
    <source>
        <dbReference type="ARBA" id="ARBA00022450"/>
    </source>
</evidence>
<dbReference type="InterPro" id="IPR009081">
    <property type="entry name" value="PP-bd_ACP"/>
</dbReference>
<dbReference type="Pfam" id="PF00501">
    <property type="entry name" value="AMP-binding"/>
    <property type="match status" value="1"/>
</dbReference>
<dbReference type="EMBL" id="JAENHO010000013">
    <property type="protein sequence ID" value="MBL7260268.1"/>
    <property type="molecule type" value="Genomic_DNA"/>
</dbReference>
<accession>A0ABS1W128</accession>
<comment type="caution">
    <text evidence="7">The sequence shown here is derived from an EMBL/GenBank/DDBJ whole genome shotgun (WGS) entry which is preliminary data.</text>
</comment>
<evidence type="ECO:0000313" key="8">
    <source>
        <dbReference type="Proteomes" id="UP000598996"/>
    </source>
</evidence>
<dbReference type="InterPro" id="IPR023213">
    <property type="entry name" value="CAT-like_dom_sf"/>
</dbReference>
<feature type="domain" description="Carrier" evidence="6">
    <location>
        <begin position="619"/>
        <end position="694"/>
    </location>
</feature>
<dbReference type="Gene3D" id="3.30.559.30">
    <property type="entry name" value="Nonribosomal peptide synthetase, condensation domain"/>
    <property type="match status" value="1"/>
</dbReference>
<evidence type="ECO:0000256" key="5">
    <source>
        <dbReference type="ARBA" id="ARBA00022598"/>
    </source>
</evidence>
<keyword evidence="5" id="KW-0436">Ligase</keyword>
<dbReference type="Gene3D" id="3.30.300.30">
    <property type="match status" value="1"/>
</dbReference>
<dbReference type="PROSITE" id="PS00012">
    <property type="entry name" value="PHOSPHOPANTETHEINE"/>
    <property type="match status" value="1"/>
</dbReference>
<dbReference type="SMART" id="SM00823">
    <property type="entry name" value="PKS_PP"/>
    <property type="match status" value="1"/>
</dbReference>
<organism evidence="7 8">
    <name type="scientific">Paractinoplanes lichenicola</name>
    <dbReference type="NCBI Taxonomy" id="2802976"/>
    <lineage>
        <taxon>Bacteria</taxon>
        <taxon>Bacillati</taxon>
        <taxon>Actinomycetota</taxon>
        <taxon>Actinomycetes</taxon>
        <taxon>Micromonosporales</taxon>
        <taxon>Micromonosporaceae</taxon>
        <taxon>Paractinoplanes</taxon>
    </lineage>
</organism>
<evidence type="ECO:0000259" key="6">
    <source>
        <dbReference type="PROSITE" id="PS50075"/>
    </source>
</evidence>
<protein>
    <submittedName>
        <fullName evidence="7">AMP-binding protein</fullName>
    </submittedName>
</protein>
<name>A0ABS1W128_9ACTN</name>
<dbReference type="SUPFAM" id="SSF47336">
    <property type="entry name" value="ACP-like"/>
    <property type="match status" value="1"/>
</dbReference>
<dbReference type="InterPro" id="IPR020845">
    <property type="entry name" value="AMP-binding_CS"/>
</dbReference>
<dbReference type="Gene3D" id="3.30.559.10">
    <property type="entry name" value="Chloramphenicol acetyltransferase-like domain"/>
    <property type="match status" value="1"/>
</dbReference>
<gene>
    <name evidence="7" type="ORF">JKJ07_38810</name>
</gene>
<dbReference type="InterPro" id="IPR001242">
    <property type="entry name" value="Condensation_dom"/>
</dbReference>
<dbReference type="SUPFAM" id="SSF56801">
    <property type="entry name" value="Acetyl-CoA synthetase-like"/>
    <property type="match status" value="1"/>
</dbReference>
<evidence type="ECO:0000256" key="4">
    <source>
        <dbReference type="ARBA" id="ARBA00022553"/>
    </source>
</evidence>
<sequence length="1152" mass="125636">MSASLLTIMADRLGAAPGAPLYTFLDRHGKEIDTADRQEIVRRAAGTADLLEAAGVGPGDRVLLVFPPDGLEFVASFFGCMLLGAIAVPVASPDPRHLERELPKLRHIAEDSGARVALTHARYRALATMASVRDGVASRWRGRETSDWPKLAWLLSNRVKRADPEAAAARLTRAASRFGPDDVVYLQYTSGSTSDPRGVVVRHRNLTHNLELIARNTQVDSRSVLVGWVPLFHDMGLAGGILNAMYTGARCIAFSSTTFLTTPRLWLEAIDRYRGTHIAGPNFGYEYVLRGLRDGDSFDLSSVRSTLQGGEPMLVATMDRVGAALGRMGFDPASFVNVYGMAEAVLFVCGRAGRKPTLLHGDRARLDRDGVIVAPAPGAPAVTLVGSGVPDSEWGVSVIAVDPVTRRPRPAYAVGELWISSPSVSSGYWGRTEEENAAVFAARLATGHGPDDGRRFLRTGDLGVIGDDGEVFLCGRLKDLIIVGGRNIHPQDLEAAVVAADPALRPGNAVAFGVRVDGVERVVVAAELRKKVLRNSGPIPLDRAASAIRAAVTSHCGVQCHEVLLIRPDSLPKTTSGKLRRAQSKHQWSAGLLRSSAIAGQRRPRSRTLPRAGPAAEPEYVLRLLQTEVAEVLHLTGPDDVSVDRPLVDVGLDSLGLIDLAHRVEDRTGARIAPASFGGDSTLRAIAISLVRHFEPAPPEPREGPDTGDVPFSAAQRHALELGRWDGWTRTVMIDVHRRLTTDRLRRAAYALVARHEALRLRFRRDEGRFAQRYGDIEGSFAVESVTLERPDMLAPLLREQHHRVSVERGPLMRLLLIETGSRQRLFLAVNHLVMDGVTLRILLDDLDQLCRLDEQGEAPRLARTSARFEAFSGWMNDFARRDAKTDLEFWRAQLAVPPPATYDPLAQPGMPADELVTARDSLPPEETRALRTVRMTGLDPGRAPLATTLLTALVRTAQRQWSCERLVVELSGSGRQTAVHGLDLSRTVGDLHCTFPLTFADSRSQGPAETLSAVGERLAGVPSAGLSFDGLKYLSDDPDVRQTIRQAPAPTLSFAFQGEMPTRSRSGLFSLSAAAIGDVRGPGAGVRQPPLHVECTVVGGTTRIVWEYSPRRLWWTGAEIDQWMTRFRNELHHLARRGDMQDPSADARLRR</sequence>
<dbReference type="InterPro" id="IPR036736">
    <property type="entry name" value="ACP-like_sf"/>
</dbReference>
<dbReference type="InterPro" id="IPR040097">
    <property type="entry name" value="FAAL/FAAC"/>
</dbReference>
<dbReference type="PANTHER" id="PTHR22754">
    <property type="entry name" value="DISCO-INTERACTING PROTEIN 2 DIP2 -RELATED"/>
    <property type="match status" value="1"/>
</dbReference>
<dbReference type="InterPro" id="IPR000873">
    <property type="entry name" value="AMP-dep_synth/lig_dom"/>
</dbReference>
<dbReference type="RefSeq" id="WP_202996995.1">
    <property type="nucleotide sequence ID" value="NZ_JAENHO010000013.1"/>
</dbReference>
<evidence type="ECO:0000256" key="1">
    <source>
        <dbReference type="ARBA" id="ARBA00001957"/>
    </source>
</evidence>
<dbReference type="Proteomes" id="UP000598996">
    <property type="component" value="Unassembled WGS sequence"/>
</dbReference>
<dbReference type="Pfam" id="PF00550">
    <property type="entry name" value="PP-binding"/>
    <property type="match status" value="1"/>
</dbReference>
<dbReference type="PROSITE" id="PS50075">
    <property type="entry name" value="CARRIER"/>
    <property type="match status" value="1"/>
</dbReference>
<dbReference type="SUPFAM" id="SSF52777">
    <property type="entry name" value="CoA-dependent acyltransferases"/>
    <property type="match status" value="2"/>
</dbReference>
<dbReference type="CDD" id="cd05931">
    <property type="entry name" value="FAAL"/>
    <property type="match status" value="1"/>
</dbReference>
<dbReference type="InterPro" id="IPR045851">
    <property type="entry name" value="AMP-bd_C_sf"/>
</dbReference>
<dbReference type="PANTHER" id="PTHR22754:SF32">
    <property type="entry name" value="DISCO-INTERACTING PROTEIN 2"/>
    <property type="match status" value="1"/>
</dbReference>
<evidence type="ECO:0000256" key="2">
    <source>
        <dbReference type="ARBA" id="ARBA00006432"/>
    </source>
</evidence>
<comment type="cofactor">
    <cofactor evidence="1">
        <name>pantetheine 4'-phosphate</name>
        <dbReference type="ChEBI" id="CHEBI:47942"/>
    </cofactor>
</comment>
<comment type="similarity">
    <text evidence="2">Belongs to the ATP-dependent AMP-binding enzyme family.</text>
</comment>
<dbReference type="Gene3D" id="1.10.1200.10">
    <property type="entry name" value="ACP-like"/>
    <property type="match status" value="1"/>
</dbReference>
<reference evidence="7 8" key="1">
    <citation type="submission" date="2021-01" db="EMBL/GenBank/DDBJ databases">
        <title>Actinoplanes sp. nov. LDG1-01 isolated from lichen.</title>
        <authorList>
            <person name="Saeng-In P."/>
            <person name="Phongsopitanun W."/>
            <person name="Kanchanasin P."/>
            <person name="Yuki M."/>
            <person name="Kudo T."/>
            <person name="Ohkuma M."/>
            <person name="Tanasupawat S."/>
        </authorList>
    </citation>
    <scope>NUCLEOTIDE SEQUENCE [LARGE SCALE GENOMIC DNA]</scope>
    <source>
        <strain evidence="7 8">LDG1-01</strain>
    </source>
</reference>
<dbReference type="PROSITE" id="PS00455">
    <property type="entry name" value="AMP_BINDING"/>
    <property type="match status" value="1"/>
</dbReference>
<dbReference type="Pfam" id="PF00668">
    <property type="entry name" value="Condensation"/>
    <property type="match status" value="1"/>
</dbReference>
<keyword evidence="8" id="KW-1185">Reference proteome</keyword>
<dbReference type="Gene3D" id="3.40.50.12780">
    <property type="entry name" value="N-terminal domain of ligase-like"/>
    <property type="match status" value="1"/>
</dbReference>
<dbReference type="InterPro" id="IPR042099">
    <property type="entry name" value="ANL_N_sf"/>
</dbReference>
<keyword evidence="3" id="KW-0596">Phosphopantetheine</keyword>
<proteinExistence type="inferred from homology"/>
<dbReference type="InterPro" id="IPR006162">
    <property type="entry name" value="Ppantetheine_attach_site"/>
</dbReference>
<dbReference type="InterPro" id="IPR020806">
    <property type="entry name" value="PKS_PP-bd"/>
</dbReference>
<evidence type="ECO:0000313" key="7">
    <source>
        <dbReference type="EMBL" id="MBL7260268.1"/>
    </source>
</evidence>